<dbReference type="Gene3D" id="3.30.450.40">
    <property type="match status" value="1"/>
</dbReference>
<dbReference type="InterPro" id="IPR036097">
    <property type="entry name" value="HisK_dim/P_sf"/>
</dbReference>
<feature type="domain" description="HAMP" evidence="18">
    <location>
        <begin position="189"/>
        <end position="242"/>
    </location>
</feature>
<dbReference type="Gene3D" id="3.40.50.2300">
    <property type="match status" value="1"/>
</dbReference>
<dbReference type="PROSITE" id="PS50110">
    <property type="entry name" value="RESPONSE_REGULATORY"/>
    <property type="match status" value="1"/>
</dbReference>
<dbReference type="Pfam" id="PF02518">
    <property type="entry name" value="HATPase_c"/>
    <property type="match status" value="1"/>
</dbReference>
<evidence type="ECO:0000256" key="5">
    <source>
        <dbReference type="ARBA" id="ARBA00022553"/>
    </source>
</evidence>
<organism evidence="19">
    <name type="scientific">hydrothermal vent metagenome</name>
    <dbReference type="NCBI Taxonomy" id="652676"/>
    <lineage>
        <taxon>unclassified sequences</taxon>
        <taxon>metagenomes</taxon>
        <taxon>ecological metagenomes</taxon>
    </lineage>
</organism>
<dbReference type="SUPFAM" id="SSF158472">
    <property type="entry name" value="HAMP domain-like"/>
    <property type="match status" value="1"/>
</dbReference>
<dbReference type="InterPro" id="IPR013767">
    <property type="entry name" value="PAS_fold"/>
</dbReference>
<feature type="domain" description="PAS" evidence="17">
    <location>
        <begin position="272"/>
        <end position="342"/>
    </location>
</feature>
<dbReference type="PROSITE" id="PS50109">
    <property type="entry name" value="HIS_KIN"/>
    <property type="match status" value="1"/>
</dbReference>
<evidence type="ECO:0000259" key="16">
    <source>
        <dbReference type="PROSITE" id="PS50110"/>
    </source>
</evidence>
<dbReference type="GO" id="GO:0005886">
    <property type="term" value="C:plasma membrane"/>
    <property type="evidence" value="ECO:0007669"/>
    <property type="project" value="UniProtKB-SubCell"/>
</dbReference>
<dbReference type="SMART" id="SM00448">
    <property type="entry name" value="REC"/>
    <property type="match status" value="1"/>
</dbReference>
<dbReference type="InterPro" id="IPR005467">
    <property type="entry name" value="His_kinase_dom"/>
</dbReference>
<keyword evidence="7 14" id="KW-0812">Transmembrane</keyword>
<dbReference type="Pfam" id="PF00989">
    <property type="entry name" value="PAS"/>
    <property type="match status" value="1"/>
</dbReference>
<keyword evidence="5" id="KW-0597">Phosphoprotein</keyword>
<dbReference type="SUPFAM" id="SSF52172">
    <property type="entry name" value="CheY-like"/>
    <property type="match status" value="1"/>
</dbReference>
<dbReference type="InterPro" id="IPR003660">
    <property type="entry name" value="HAMP_dom"/>
</dbReference>
<dbReference type="FunFam" id="3.30.450.20:FF:000060">
    <property type="entry name" value="Sensor protein FixL"/>
    <property type="match status" value="1"/>
</dbReference>
<feature type="domain" description="Histidine kinase" evidence="15">
    <location>
        <begin position="595"/>
        <end position="811"/>
    </location>
</feature>
<evidence type="ECO:0000256" key="13">
    <source>
        <dbReference type="ARBA" id="ARBA00023136"/>
    </source>
</evidence>
<dbReference type="PROSITE" id="PS50885">
    <property type="entry name" value="HAMP"/>
    <property type="match status" value="1"/>
</dbReference>
<dbReference type="SUPFAM" id="SSF55874">
    <property type="entry name" value="ATPase domain of HSP90 chaperone/DNA topoisomerase II/histidine kinase"/>
    <property type="match status" value="1"/>
</dbReference>
<comment type="subcellular location">
    <subcellularLocation>
        <location evidence="2">Cell membrane</location>
        <topology evidence="2">Multi-pass membrane protein</topology>
    </subcellularLocation>
</comment>
<dbReference type="SMART" id="SM00388">
    <property type="entry name" value="HisKA"/>
    <property type="match status" value="1"/>
</dbReference>
<dbReference type="InterPro" id="IPR011006">
    <property type="entry name" value="CheY-like_superfamily"/>
</dbReference>
<dbReference type="PANTHER" id="PTHR43047">
    <property type="entry name" value="TWO-COMPONENT HISTIDINE PROTEIN KINASE"/>
    <property type="match status" value="1"/>
</dbReference>
<dbReference type="Pfam" id="PF00512">
    <property type="entry name" value="HisKA"/>
    <property type="match status" value="1"/>
</dbReference>
<dbReference type="InterPro" id="IPR004358">
    <property type="entry name" value="Sig_transdc_His_kin-like_C"/>
</dbReference>
<accession>A0A3B1D9Q2</accession>
<dbReference type="Pfam" id="PF00672">
    <property type="entry name" value="HAMP"/>
    <property type="match status" value="1"/>
</dbReference>
<dbReference type="PANTHER" id="PTHR43047:SF72">
    <property type="entry name" value="OSMOSENSING HISTIDINE PROTEIN KINASE SLN1"/>
    <property type="match status" value="1"/>
</dbReference>
<dbReference type="Pfam" id="PF00072">
    <property type="entry name" value="Response_reg"/>
    <property type="match status" value="1"/>
</dbReference>
<keyword evidence="13 14" id="KW-0472">Membrane</keyword>
<dbReference type="GO" id="GO:0000155">
    <property type="term" value="F:phosphorelay sensor kinase activity"/>
    <property type="evidence" value="ECO:0007669"/>
    <property type="project" value="InterPro"/>
</dbReference>
<keyword evidence="4" id="KW-1003">Cell membrane</keyword>
<dbReference type="InterPro" id="IPR033463">
    <property type="entry name" value="sCache_3"/>
</dbReference>
<dbReference type="Gene3D" id="3.30.450.20">
    <property type="entry name" value="PAS domain"/>
    <property type="match status" value="1"/>
</dbReference>
<dbReference type="SMART" id="SM00387">
    <property type="entry name" value="HATPase_c"/>
    <property type="match status" value="1"/>
</dbReference>
<dbReference type="EC" id="2.7.13.3" evidence="3"/>
<dbReference type="Gene3D" id="6.10.340.10">
    <property type="match status" value="1"/>
</dbReference>
<dbReference type="InterPro" id="IPR036890">
    <property type="entry name" value="HATPase_C_sf"/>
</dbReference>
<keyword evidence="9 19" id="KW-0418">Kinase</keyword>
<dbReference type="FunFam" id="1.10.287.130:FF:000002">
    <property type="entry name" value="Two-component osmosensing histidine kinase"/>
    <property type="match status" value="1"/>
</dbReference>
<dbReference type="SMART" id="SM00091">
    <property type="entry name" value="PAS"/>
    <property type="match status" value="1"/>
</dbReference>
<dbReference type="PRINTS" id="PR00344">
    <property type="entry name" value="BCTRLSENSOR"/>
</dbReference>
<dbReference type="Gene3D" id="3.30.565.10">
    <property type="entry name" value="Histidine kinase-like ATPase, C-terminal domain"/>
    <property type="match status" value="1"/>
</dbReference>
<dbReference type="SUPFAM" id="SSF47384">
    <property type="entry name" value="Homodimeric domain of signal transducing histidine kinase"/>
    <property type="match status" value="1"/>
</dbReference>
<dbReference type="InterPro" id="IPR003661">
    <property type="entry name" value="HisK_dim/P_dom"/>
</dbReference>
<comment type="catalytic activity">
    <reaction evidence="1">
        <text>ATP + protein L-histidine = ADP + protein N-phospho-L-histidine.</text>
        <dbReference type="EC" id="2.7.13.3"/>
    </reaction>
</comment>
<evidence type="ECO:0000256" key="9">
    <source>
        <dbReference type="ARBA" id="ARBA00022777"/>
    </source>
</evidence>
<evidence type="ECO:0000259" key="15">
    <source>
        <dbReference type="PROSITE" id="PS50109"/>
    </source>
</evidence>
<dbReference type="GO" id="GO:0005524">
    <property type="term" value="F:ATP binding"/>
    <property type="evidence" value="ECO:0007669"/>
    <property type="project" value="UniProtKB-KW"/>
</dbReference>
<evidence type="ECO:0000256" key="14">
    <source>
        <dbReference type="SAM" id="Phobius"/>
    </source>
</evidence>
<dbReference type="InterPro" id="IPR001789">
    <property type="entry name" value="Sig_transdc_resp-reg_receiver"/>
</dbReference>
<dbReference type="InterPro" id="IPR003018">
    <property type="entry name" value="GAF"/>
</dbReference>
<evidence type="ECO:0000256" key="4">
    <source>
        <dbReference type="ARBA" id="ARBA00022475"/>
    </source>
</evidence>
<dbReference type="PROSITE" id="PS50112">
    <property type="entry name" value="PAS"/>
    <property type="match status" value="1"/>
</dbReference>
<dbReference type="EMBL" id="UOGG01000164">
    <property type="protein sequence ID" value="VAX31560.1"/>
    <property type="molecule type" value="Genomic_DNA"/>
</dbReference>
<dbReference type="SUPFAM" id="SSF55785">
    <property type="entry name" value="PYP-like sensor domain (PAS domain)"/>
    <property type="match status" value="1"/>
</dbReference>
<keyword evidence="11 14" id="KW-1133">Transmembrane helix</keyword>
<evidence type="ECO:0000256" key="3">
    <source>
        <dbReference type="ARBA" id="ARBA00012438"/>
    </source>
</evidence>
<sequence length="1044" mass="117059">MKTHKTGLKTKILVITSLMVITTTLLLLASNASFLSKSLHAEFESKGVALITSLASNVQDTILNRDVSAIQGFIDQYREIKGVAYIFVIDDKRNVIAHTFSPVMPKEYLHLIKNEAVQTNVLVRELEINGKHVLDIQTPILAGRLGHAFIGMDMDAVEKDAIIPLVKQSFFYAAGIILVGLAIIMFILNRVLDPILQLTEATKSIASGQNMHQKIEVSAEDEIGDLAHSFNSMMDEINKHRDQLEHQVKRRTLELDISNQGLELKNNQLNNSEARIRGVLDSMLDGIITIDVHGIIESANPAAERIFGYKFSEIHGKNINMLMPEPYRSEHDSYIENYLHTSRKQIIGISREVTGLRKDGSTFPMDLGVSEVFLGDRRMFTGMTRDISKSKQEQFRRTMQHDLTRVLAEAQSTDEGVNKILQTFTDHPTWDLAFYWSLDSDSNILRSELGAHSTRLNRQAYEKFSRKTFATSFEKGEGLPGRVWDSIKPYWIQNVSQDTNFPRASVADEINIHGGFGFPIFSEEKLWGVMEVFTIDQADPDDNLIRLLEDMGSQFGQFMQRIESEMELAQATFVSELAKQEAQDANKTKSTFLANMSHEIRTPLNAILGFSQILLEEKSIVGEQRRALQTIDTSGSHLLELINGILDLSKIEAGHMELIHNDFDLNDLLQDLIEMFKARCAKKGLIIEIQGLPTEACPVHGDETKLRQILTNLLGNAVKFTDQGEITLSLTLQENHHYLFSVTDTGKGIPLSAQDKIFEAFKQDEEGHKKGGTGLGLAISLRQLELMGSDLNLESEPGNGSNFFFTLHLPKAQSDVIKQASNKGKITGLAPGFQVKALVCDDVKENREVLEKFLTSVGVEVLSVDNGKDAIEMIRSNPPDILLMDIQMPGMSGIEATKQIIKEFGENHIKIILHSASVLRHEQDEYKKLGCHGFILKPFRKQTILDCIEDALSIEYEYEKTGEEPVMDSSTEMLDFSKFNLPGEIVSRLKEGAELCNITQLEKALAEICQLDGNGKDLAPHLQEHVIKYDMEGIINILEQVTHE</sequence>
<dbReference type="Pfam" id="PF17203">
    <property type="entry name" value="sCache_3_2"/>
    <property type="match status" value="1"/>
</dbReference>
<keyword evidence="10" id="KW-0067">ATP-binding</keyword>
<dbReference type="GO" id="GO:0006355">
    <property type="term" value="P:regulation of DNA-templated transcription"/>
    <property type="evidence" value="ECO:0007669"/>
    <property type="project" value="InterPro"/>
</dbReference>
<dbReference type="AlphaFoldDB" id="A0A3B1D9Q2"/>
<dbReference type="SMART" id="SM00304">
    <property type="entry name" value="HAMP"/>
    <property type="match status" value="1"/>
</dbReference>
<keyword evidence="8" id="KW-0547">Nucleotide-binding</keyword>
<reference evidence="19" key="1">
    <citation type="submission" date="2018-06" db="EMBL/GenBank/DDBJ databases">
        <authorList>
            <person name="Zhirakovskaya E."/>
        </authorList>
    </citation>
    <scope>NUCLEOTIDE SEQUENCE</scope>
</reference>
<keyword evidence="12" id="KW-0902">Two-component regulatory system</keyword>
<dbReference type="CDD" id="cd17546">
    <property type="entry name" value="REC_hyHK_CKI1_RcsC-like"/>
    <property type="match status" value="1"/>
</dbReference>
<evidence type="ECO:0000259" key="18">
    <source>
        <dbReference type="PROSITE" id="PS50885"/>
    </source>
</evidence>
<dbReference type="InterPro" id="IPR035965">
    <property type="entry name" value="PAS-like_dom_sf"/>
</dbReference>
<evidence type="ECO:0000256" key="8">
    <source>
        <dbReference type="ARBA" id="ARBA00022741"/>
    </source>
</evidence>
<evidence type="ECO:0000313" key="19">
    <source>
        <dbReference type="EMBL" id="VAX31560.1"/>
    </source>
</evidence>
<proteinExistence type="predicted"/>
<dbReference type="InterPro" id="IPR000014">
    <property type="entry name" value="PAS"/>
</dbReference>
<evidence type="ECO:0000256" key="1">
    <source>
        <dbReference type="ARBA" id="ARBA00000085"/>
    </source>
</evidence>
<evidence type="ECO:0000256" key="2">
    <source>
        <dbReference type="ARBA" id="ARBA00004651"/>
    </source>
</evidence>
<dbReference type="Pfam" id="PF13185">
    <property type="entry name" value="GAF_2"/>
    <property type="match status" value="1"/>
</dbReference>
<dbReference type="SUPFAM" id="SSF55781">
    <property type="entry name" value="GAF domain-like"/>
    <property type="match status" value="1"/>
</dbReference>
<feature type="transmembrane region" description="Helical" evidence="14">
    <location>
        <begin position="12"/>
        <end position="29"/>
    </location>
</feature>
<evidence type="ECO:0000256" key="6">
    <source>
        <dbReference type="ARBA" id="ARBA00022679"/>
    </source>
</evidence>
<dbReference type="SUPFAM" id="SSF103190">
    <property type="entry name" value="Sensory domain-like"/>
    <property type="match status" value="1"/>
</dbReference>
<dbReference type="InterPro" id="IPR029151">
    <property type="entry name" value="Sensor-like_sf"/>
</dbReference>
<evidence type="ECO:0000256" key="12">
    <source>
        <dbReference type="ARBA" id="ARBA00023012"/>
    </source>
</evidence>
<feature type="domain" description="Response regulatory" evidence="16">
    <location>
        <begin position="836"/>
        <end position="952"/>
    </location>
</feature>
<evidence type="ECO:0000256" key="11">
    <source>
        <dbReference type="ARBA" id="ARBA00022989"/>
    </source>
</evidence>
<protein>
    <recommendedName>
        <fullName evidence="3">histidine kinase</fullName>
        <ecNumber evidence="3">2.7.13.3</ecNumber>
    </recommendedName>
</protein>
<dbReference type="CDD" id="cd00130">
    <property type="entry name" value="PAS"/>
    <property type="match status" value="1"/>
</dbReference>
<gene>
    <name evidence="19" type="ORF">MNBD_NITROSPINAE05-669</name>
</gene>
<evidence type="ECO:0000256" key="10">
    <source>
        <dbReference type="ARBA" id="ARBA00022840"/>
    </source>
</evidence>
<dbReference type="CDD" id="cd00082">
    <property type="entry name" value="HisKA"/>
    <property type="match status" value="1"/>
</dbReference>
<feature type="transmembrane region" description="Helical" evidence="14">
    <location>
        <begin position="169"/>
        <end position="188"/>
    </location>
</feature>
<dbReference type="InterPro" id="IPR029016">
    <property type="entry name" value="GAF-like_dom_sf"/>
</dbReference>
<dbReference type="GO" id="GO:0009927">
    <property type="term" value="F:histidine phosphotransfer kinase activity"/>
    <property type="evidence" value="ECO:0007669"/>
    <property type="project" value="TreeGrafter"/>
</dbReference>
<dbReference type="CDD" id="cd06225">
    <property type="entry name" value="HAMP"/>
    <property type="match status" value="1"/>
</dbReference>
<evidence type="ECO:0000259" key="17">
    <source>
        <dbReference type="PROSITE" id="PS50112"/>
    </source>
</evidence>
<dbReference type="InterPro" id="IPR003594">
    <property type="entry name" value="HATPase_dom"/>
</dbReference>
<keyword evidence="6" id="KW-0808">Transferase</keyword>
<dbReference type="NCBIfam" id="TIGR00229">
    <property type="entry name" value="sensory_box"/>
    <property type="match status" value="1"/>
</dbReference>
<evidence type="ECO:0000256" key="7">
    <source>
        <dbReference type="ARBA" id="ARBA00022692"/>
    </source>
</evidence>
<dbReference type="CDD" id="cd16922">
    <property type="entry name" value="HATPase_EvgS-ArcB-TorS-like"/>
    <property type="match status" value="1"/>
</dbReference>
<name>A0A3B1D9Q2_9ZZZZ</name>
<dbReference type="Gene3D" id="1.10.287.130">
    <property type="match status" value="1"/>
</dbReference>